<comment type="caution">
    <text evidence="3">The sequence shown here is derived from an EMBL/GenBank/DDBJ whole genome shotgun (WGS) entry which is preliminary data.</text>
</comment>
<keyword evidence="1" id="KW-0175">Coiled coil</keyword>
<keyword evidence="4" id="KW-1185">Reference proteome</keyword>
<protein>
    <submittedName>
        <fullName evidence="3">Uncharacterized protein</fullName>
    </submittedName>
</protein>
<evidence type="ECO:0000256" key="2">
    <source>
        <dbReference type="SAM" id="Phobius"/>
    </source>
</evidence>
<feature type="coiled-coil region" evidence="1">
    <location>
        <begin position="38"/>
        <end position="72"/>
    </location>
</feature>
<dbReference type="EMBL" id="BHYL01000240">
    <property type="protein sequence ID" value="GCD21171.1"/>
    <property type="molecule type" value="Genomic_DNA"/>
</dbReference>
<feature type="transmembrane region" description="Helical" evidence="2">
    <location>
        <begin position="20"/>
        <end position="38"/>
    </location>
</feature>
<gene>
    <name evidence="3" type="ORF">CTKZ_27330</name>
</gene>
<name>A0A401V2Q7_9CELL</name>
<reference evidence="3 4" key="1">
    <citation type="submission" date="2018-11" db="EMBL/GenBank/DDBJ databases">
        <title>Draft genome sequence of Cellulomonas takizawaensis strain TKZ-21.</title>
        <authorList>
            <person name="Yamamura H."/>
            <person name="Hayashi T."/>
            <person name="Hamada M."/>
            <person name="Serisawa Y."/>
            <person name="Matsuyama K."/>
            <person name="Nakagawa Y."/>
            <person name="Otoguro M."/>
            <person name="Yanagida F."/>
            <person name="Hayakawa M."/>
        </authorList>
    </citation>
    <scope>NUCLEOTIDE SEQUENCE [LARGE SCALE GENOMIC DNA]</scope>
    <source>
        <strain evidence="3 4">TKZ-21</strain>
    </source>
</reference>
<evidence type="ECO:0000313" key="4">
    <source>
        <dbReference type="Proteomes" id="UP000288246"/>
    </source>
</evidence>
<organism evidence="3 4">
    <name type="scientific">Cellulomonas algicola</name>
    <dbReference type="NCBI Taxonomy" id="2071633"/>
    <lineage>
        <taxon>Bacteria</taxon>
        <taxon>Bacillati</taxon>
        <taxon>Actinomycetota</taxon>
        <taxon>Actinomycetes</taxon>
        <taxon>Micrococcales</taxon>
        <taxon>Cellulomonadaceae</taxon>
        <taxon>Cellulomonas</taxon>
    </lineage>
</organism>
<dbReference type="RefSeq" id="WP_124343677.1">
    <property type="nucleotide sequence ID" value="NZ_BHYL01000240.1"/>
</dbReference>
<keyword evidence="2" id="KW-0472">Membrane</keyword>
<keyword evidence="2" id="KW-0812">Transmembrane</keyword>
<accession>A0A401V2Q7</accession>
<keyword evidence="2" id="KW-1133">Transmembrane helix</keyword>
<dbReference type="Proteomes" id="UP000288246">
    <property type="component" value="Unassembled WGS sequence"/>
</dbReference>
<sequence length="203" mass="23119">MQPWWDWFNAYALRWESAWSIVGAIGSAAAAGVAVWLAKREGDARAAAEKQLNDERNERRAEKRAAEYLERSRLARMISVSQTVPGEDWARPKVRIANHGQLPVFDVQFHAAFMGEQPTFVHLGRWLDSLGPGDSSSLRVNSEVLRENPNRYGDFLPFVVFRDNNGVAWAAFAFEHHLIEAPSEENDRAVKEYVDRCYRACLI</sequence>
<evidence type="ECO:0000256" key="1">
    <source>
        <dbReference type="SAM" id="Coils"/>
    </source>
</evidence>
<proteinExistence type="predicted"/>
<evidence type="ECO:0000313" key="3">
    <source>
        <dbReference type="EMBL" id="GCD21171.1"/>
    </source>
</evidence>
<dbReference type="AlphaFoldDB" id="A0A401V2Q7"/>
<dbReference type="OrthoDB" id="9814206at2"/>